<dbReference type="EMBL" id="PUHW01000131">
    <property type="protein sequence ID" value="KAG0688680.1"/>
    <property type="molecule type" value="Genomic_DNA"/>
</dbReference>
<proteinExistence type="predicted"/>
<dbReference type="AlphaFoldDB" id="A0A9P6WK80"/>
<name>A0A9P6WK80_9ASCO</name>
<comment type="caution">
    <text evidence="1">The sequence shown here is derived from an EMBL/GenBank/DDBJ whole genome shotgun (WGS) entry which is preliminary data.</text>
</comment>
<keyword evidence="2" id="KW-1185">Reference proteome</keyword>
<gene>
    <name evidence="1" type="ORF">C6P40_000668</name>
</gene>
<evidence type="ECO:0000313" key="1">
    <source>
        <dbReference type="EMBL" id="KAG0688680.1"/>
    </source>
</evidence>
<reference evidence="1" key="1">
    <citation type="submission" date="2020-11" db="EMBL/GenBank/DDBJ databases">
        <title>Kefir isolates.</title>
        <authorList>
            <person name="Marcisauskas S."/>
            <person name="Kim Y."/>
            <person name="Blasche S."/>
        </authorList>
    </citation>
    <scope>NUCLEOTIDE SEQUENCE</scope>
    <source>
        <strain evidence="1">Olga-1</strain>
    </source>
</reference>
<dbReference type="Proteomes" id="UP000697127">
    <property type="component" value="Unassembled WGS sequence"/>
</dbReference>
<organism evidence="1 2">
    <name type="scientific">Pichia californica</name>
    <dbReference type="NCBI Taxonomy" id="460514"/>
    <lineage>
        <taxon>Eukaryota</taxon>
        <taxon>Fungi</taxon>
        <taxon>Dikarya</taxon>
        <taxon>Ascomycota</taxon>
        <taxon>Saccharomycotina</taxon>
        <taxon>Pichiomycetes</taxon>
        <taxon>Pichiales</taxon>
        <taxon>Pichiaceae</taxon>
        <taxon>Pichia</taxon>
    </lineage>
</organism>
<evidence type="ECO:0000313" key="2">
    <source>
        <dbReference type="Proteomes" id="UP000697127"/>
    </source>
</evidence>
<accession>A0A9P6WK80</accession>
<sequence length="307" mass="35877">MVKRSIVSGYDVSLFDTHTAQKITALLKEDTPISQKLKNLLISKPSLKLQQTNLVSTILDHVYRQDYNHKYNYNHYVYPEWIARFISTPNLKKSDKIKFVKNFGNILTFSHTILKLTEKSTINDEITLKDKYLSKWKKERIIFFKNLDVVGINPQLETNIENLLQLKITQNSTTTTTTDLKKLIKIRQEYNNVIKNKFKPPELKIIIDPNEFGNPPNAERLFNMMVSKLTKLQNYFIKYPPISQKDLNELDTIDLNSLSGYVREGYVEYLTNSVFIINDNAEIKKSNILEKRVAISNKIETLYKNFN</sequence>
<protein>
    <submittedName>
        <fullName evidence="1">Uncharacterized protein</fullName>
    </submittedName>
</protein>